<dbReference type="Gene3D" id="3.40.50.720">
    <property type="entry name" value="NAD(P)-binding Rossmann-like Domain"/>
    <property type="match status" value="1"/>
</dbReference>
<accession>X0YCY0</accession>
<evidence type="ECO:0000313" key="2">
    <source>
        <dbReference type="EMBL" id="GAG34691.1"/>
    </source>
</evidence>
<dbReference type="InterPro" id="IPR002347">
    <property type="entry name" value="SDR_fam"/>
</dbReference>
<proteinExistence type="inferred from homology"/>
<dbReference type="PRINTS" id="PR00081">
    <property type="entry name" value="GDHRDH"/>
</dbReference>
<feature type="non-terminal residue" evidence="2">
    <location>
        <position position="1"/>
    </location>
</feature>
<dbReference type="SUPFAM" id="SSF51735">
    <property type="entry name" value="NAD(P)-binding Rossmann-fold domains"/>
    <property type="match status" value="1"/>
</dbReference>
<comment type="similarity">
    <text evidence="1">Belongs to the short-chain dehydrogenases/reductases (SDR) family.</text>
</comment>
<comment type="caution">
    <text evidence="2">The sequence shown here is derived from an EMBL/GenBank/DDBJ whole genome shotgun (WGS) entry which is preliminary data.</text>
</comment>
<dbReference type="PANTHER" id="PTHR42879:SF2">
    <property type="entry name" value="3-OXOACYL-[ACYL-CARRIER-PROTEIN] REDUCTASE FABG"/>
    <property type="match status" value="1"/>
</dbReference>
<sequence>ASKAGLSALTKSLSKEVATRGITVNCVSPGFIATELIQDLPDKLRETYLARIPLKRLGGTEEVAACVLFLASKEASYVTGSTLEVTGGL</sequence>
<dbReference type="AlphaFoldDB" id="X0YCY0"/>
<dbReference type="EMBL" id="BARS01041664">
    <property type="protein sequence ID" value="GAG34691.1"/>
    <property type="molecule type" value="Genomic_DNA"/>
</dbReference>
<organism evidence="2">
    <name type="scientific">marine sediment metagenome</name>
    <dbReference type="NCBI Taxonomy" id="412755"/>
    <lineage>
        <taxon>unclassified sequences</taxon>
        <taxon>metagenomes</taxon>
        <taxon>ecological metagenomes</taxon>
    </lineage>
</organism>
<name>X0YCY0_9ZZZZ</name>
<protein>
    <recommendedName>
        <fullName evidence="3">SDR family oxidoreductase</fullName>
    </recommendedName>
</protein>
<dbReference type="PANTHER" id="PTHR42879">
    <property type="entry name" value="3-OXOACYL-(ACYL-CARRIER-PROTEIN) REDUCTASE"/>
    <property type="match status" value="1"/>
</dbReference>
<dbReference type="InterPro" id="IPR036291">
    <property type="entry name" value="NAD(P)-bd_dom_sf"/>
</dbReference>
<dbReference type="Pfam" id="PF13561">
    <property type="entry name" value="adh_short_C2"/>
    <property type="match status" value="1"/>
</dbReference>
<gene>
    <name evidence="2" type="ORF">S01H1_63326</name>
</gene>
<evidence type="ECO:0008006" key="3">
    <source>
        <dbReference type="Google" id="ProtNLM"/>
    </source>
</evidence>
<evidence type="ECO:0000256" key="1">
    <source>
        <dbReference type="ARBA" id="ARBA00006484"/>
    </source>
</evidence>
<dbReference type="InterPro" id="IPR050259">
    <property type="entry name" value="SDR"/>
</dbReference>
<reference evidence="2" key="1">
    <citation type="journal article" date="2014" name="Front. Microbiol.">
        <title>High frequency of phylogenetically diverse reductive dehalogenase-homologous genes in deep subseafloor sedimentary metagenomes.</title>
        <authorList>
            <person name="Kawai M."/>
            <person name="Futagami T."/>
            <person name="Toyoda A."/>
            <person name="Takaki Y."/>
            <person name="Nishi S."/>
            <person name="Hori S."/>
            <person name="Arai W."/>
            <person name="Tsubouchi T."/>
            <person name="Morono Y."/>
            <person name="Uchiyama I."/>
            <person name="Ito T."/>
            <person name="Fujiyama A."/>
            <person name="Inagaki F."/>
            <person name="Takami H."/>
        </authorList>
    </citation>
    <scope>NUCLEOTIDE SEQUENCE</scope>
    <source>
        <strain evidence="2">Expedition CK06-06</strain>
    </source>
</reference>